<evidence type="ECO:0000313" key="5">
    <source>
        <dbReference type="EMBL" id="KAA2219582.1"/>
    </source>
</evidence>
<dbReference type="EMBL" id="VUOE01000001">
    <property type="protein sequence ID" value="KAA2219582.1"/>
    <property type="molecule type" value="Genomic_DNA"/>
</dbReference>
<accession>A0A5B2TZ52</accession>
<dbReference type="Pfam" id="PF02595">
    <property type="entry name" value="Gly_kinase"/>
    <property type="match status" value="1"/>
</dbReference>
<dbReference type="GO" id="GO:0031388">
    <property type="term" value="P:organic acid phosphorylation"/>
    <property type="evidence" value="ECO:0007669"/>
    <property type="project" value="UniProtKB-UniRule"/>
</dbReference>
<organism evidence="5 6">
    <name type="scientific">Maribacter flavus</name>
    <dbReference type="NCBI Taxonomy" id="1658664"/>
    <lineage>
        <taxon>Bacteria</taxon>
        <taxon>Pseudomonadati</taxon>
        <taxon>Bacteroidota</taxon>
        <taxon>Flavobacteriia</taxon>
        <taxon>Flavobacteriales</taxon>
        <taxon>Flavobacteriaceae</taxon>
        <taxon>Maribacter</taxon>
    </lineage>
</organism>
<protein>
    <submittedName>
        <fullName evidence="5">Glycerate kinase</fullName>
    </submittedName>
</protein>
<sequence length="376" mass="40843">MRFLIIPDKFKGSMTSEEVYRSFRTGVEQVLSDASFHFVKASDGGDGFLDAISMYKDCKRVAMKTLDPLGREISSYYLLDAKSKSAYIELANSSGMELLEPSERNASLTSTFGSGQQIADTIKKGAKKIYVGLGGSATNDGGIGIANALGFEFLDSNGNPLEPIGKNLSEVQRITQSYNYMEIKGIQFFAINDVKNPLFGKDGAAFVYAAQKGADAAMISELDKGLRNLSEVYVRQFGSDFSEVPGSGAAGGTGFGLKAFFKADFLSGITFILELSGIKEVLDTQKFDYIVTGEGKIDDQTLQGKLIQGVMELANSYNIPVLAVCGKLDVPLERLTSSGVQDVIEIGDPNKSLGYNMQNAKDLLQRRVYEYFKSLI</sequence>
<evidence type="ECO:0000313" key="6">
    <source>
        <dbReference type="Proteomes" id="UP000323188"/>
    </source>
</evidence>
<dbReference type="SUPFAM" id="SSF110738">
    <property type="entry name" value="Glycerate kinase I"/>
    <property type="match status" value="1"/>
</dbReference>
<dbReference type="Proteomes" id="UP000323188">
    <property type="component" value="Unassembled WGS sequence"/>
</dbReference>
<keyword evidence="3 4" id="KW-0418">Kinase</keyword>
<dbReference type="NCBIfam" id="TIGR00045">
    <property type="entry name" value="glycerate kinase"/>
    <property type="match status" value="1"/>
</dbReference>
<evidence type="ECO:0000256" key="3">
    <source>
        <dbReference type="ARBA" id="ARBA00022777"/>
    </source>
</evidence>
<dbReference type="PIRSF" id="PIRSF006078">
    <property type="entry name" value="GlxK"/>
    <property type="match status" value="1"/>
</dbReference>
<dbReference type="InterPro" id="IPR018197">
    <property type="entry name" value="Glycerate_kinase_RE-like"/>
</dbReference>
<dbReference type="Gene3D" id="3.40.50.10350">
    <property type="entry name" value="Glycerate kinase, domain 1"/>
    <property type="match status" value="1"/>
</dbReference>
<name>A0A5B2TZ52_9FLAO</name>
<keyword evidence="2 4" id="KW-0808">Transferase</keyword>
<dbReference type="GO" id="GO:0008887">
    <property type="term" value="F:glycerate kinase activity"/>
    <property type="evidence" value="ECO:0007669"/>
    <property type="project" value="UniProtKB-UniRule"/>
</dbReference>
<dbReference type="PANTHER" id="PTHR21599:SF0">
    <property type="entry name" value="GLYCERATE KINASE"/>
    <property type="match status" value="1"/>
</dbReference>
<dbReference type="Gene3D" id="3.90.1510.10">
    <property type="entry name" value="Glycerate kinase, domain 2"/>
    <property type="match status" value="1"/>
</dbReference>
<gene>
    <name evidence="5" type="ORF">F0361_08290</name>
</gene>
<evidence type="ECO:0000256" key="4">
    <source>
        <dbReference type="PIRNR" id="PIRNR006078"/>
    </source>
</evidence>
<evidence type="ECO:0000256" key="2">
    <source>
        <dbReference type="ARBA" id="ARBA00022679"/>
    </source>
</evidence>
<dbReference type="InterPro" id="IPR018193">
    <property type="entry name" value="Glyc_kinase_flavodox-like_fold"/>
</dbReference>
<dbReference type="PANTHER" id="PTHR21599">
    <property type="entry name" value="GLYCERATE KINASE"/>
    <property type="match status" value="1"/>
</dbReference>
<dbReference type="RefSeq" id="WP_154917992.1">
    <property type="nucleotide sequence ID" value="NZ_VUOE01000001.1"/>
</dbReference>
<evidence type="ECO:0000256" key="1">
    <source>
        <dbReference type="ARBA" id="ARBA00006284"/>
    </source>
</evidence>
<proteinExistence type="inferred from homology"/>
<dbReference type="InterPro" id="IPR004381">
    <property type="entry name" value="Glycerate_kinase"/>
</dbReference>
<comment type="similarity">
    <text evidence="1 4">Belongs to the glycerate kinase type-1 family.</text>
</comment>
<reference evidence="5 6" key="1">
    <citation type="submission" date="2019-09" db="EMBL/GenBank/DDBJ databases">
        <authorList>
            <person name="Khan S.A."/>
            <person name="Jeon C.O."/>
            <person name="Chun B.H."/>
            <person name="Jeong S.E."/>
        </authorList>
    </citation>
    <scope>NUCLEOTIDE SEQUENCE [LARGE SCALE GENOMIC DNA]</scope>
    <source>
        <strain evidence="5 6">KCTC 42508</strain>
    </source>
</reference>
<dbReference type="InterPro" id="IPR036129">
    <property type="entry name" value="Glycerate_kinase_sf"/>
</dbReference>
<dbReference type="AlphaFoldDB" id="A0A5B2TZ52"/>
<comment type="caution">
    <text evidence="5">The sequence shown here is derived from an EMBL/GenBank/DDBJ whole genome shotgun (WGS) entry which is preliminary data.</text>
</comment>